<reference evidence="2" key="1">
    <citation type="submission" date="2024-05" db="EMBL/GenBank/DDBJ databases">
        <title>30 novel species of actinomycetes from the DSMZ collection.</title>
        <authorList>
            <person name="Nouioui I."/>
        </authorList>
    </citation>
    <scope>NUCLEOTIDE SEQUENCE</scope>
    <source>
        <strain evidence="2">DSM 41972</strain>
    </source>
</reference>
<dbReference type="Gene3D" id="2.40.50.140">
    <property type="entry name" value="Nucleic acid-binding proteins"/>
    <property type="match status" value="1"/>
</dbReference>
<proteinExistence type="predicted"/>
<dbReference type="Proteomes" id="UP001181313">
    <property type="component" value="Unassembled WGS sequence"/>
</dbReference>
<feature type="domain" description="S1 motif" evidence="1">
    <location>
        <begin position="20"/>
        <end position="92"/>
    </location>
</feature>
<protein>
    <recommendedName>
        <fullName evidence="1">S1 motif domain-containing protein</fullName>
    </recommendedName>
</protein>
<name>A0ABU3I699_9ACTN</name>
<feature type="domain" description="S1 motif" evidence="1">
    <location>
        <begin position="109"/>
        <end position="182"/>
    </location>
</feature>
<organism evidence="2 3">
    <name type="scientific">Streptomyces althioticus subsp. attaecolombicae</name>
    <dbReference type="NCBI Taxonomy" id="3075534"/>
    <lineage>
        <taxon>Bacteria</taxon>
        <taxon>Bacillati</taxon>
        <taxon>Actinomycetota</taxon>
        <taxon>Actinomycetes</taxon>
        <taxon>Kitasatosporales</taxon>
        <taxon>Streptomycetaceae</taxon>
        <taxon>Streptomyces</taxon>
        <taxon>Streptomyces althioticus group</taxon>
    </lineage>
</organism>
<gene>
    <name evidence="2" type="ORF">ROS62_27715</name>
</gene>
<dbReference type="PROSITE" id="PS50126">
    <property type="entry name" value="S1"/>
    <property type="match status" value="2"/>
</dbReference>
<dbReference type="SMART" id="SM00316">
    <property type="entry name" value="S1"/>
    <property type="match status" value="2"/>
</dbReference>
<dbReference type="InterPro" id="IPR003029">
    <property type="entry name" value="S1_domain"/>
</dbReference>
<dbReference type="InterPro" id="IPR012340">
    <property type="entry name" value="NA-bd_OB-fold"/>
</dbReference>
<dbReference type="EMBL" id="JAVSGH010000053">
    <property type="protein sequence ID" value="MDT3728461.1"/>
    <property type="molecule type" value="Genomic_DNA"/>
</dbReference>
<keyword evidence="3" id="KW-1185">Reference proteome</keyword>
<dbReference type="RefSeq" id="WP_093547273.1">
    <property type="nucleotide sequence ID" value="NZ_JAVSGH010000053.1"/>
</dbReference>
<accession>A0ABU3I699</accession>
<dbReference type="SUPFAM" id="SSF50249">
    <property type="entry name" value="Nucleic acid-binding proteins"/>
    <property type="match status" value="1"/>
</dbReference>
<evidence type="ECO:0000313" key="3">
    <source>
        <dbReference type="Proteomes" id="UP001181313"/>
    </source>
</evidence>
<comment type="caution">
    <text evidence="2">The sequence shown here is derived from an EMBL/GenBank/DDBJ whole genome shotgun (WGS) entry which is preliminary data.</text>
</comment>
<sequence>MSDPATGPRPRALTDTFRPGVVRRGEVTGFDGADILVRLPDGEGEGETGRIPGHEASMRRTAHPSGLFEAGQELDAEETDRLHGGQLHLSPKACETPALRFFLLGFAPGQVVAGTVAAVHDIGLLVQVDGEPDGLCTGFVRVPDLAHGWDGHPSEAVEAGRRITAEAVVADTRSGRITLSPKGAGKARC</sequence>
<evidence type="ECO:0000259" key="1">
    <source>
        <dbReference type="PROSITE" id="PS50126"/>
    </source>
</evidence>
<evidence type="ECO:0000313" key="2">
    <source>
        <dbReference type="EMBL" id="MDT3728461.1"/>
    </source>
</evidence>